<reference evidence="2 3" key="1">
    <citation type="submission" date="2014-06" db="EMBL/GenBank/DDBJ databases">
        <title>Saccharopolyspora rectivirgula DSM-43113 Genome sequencing.</title>
        <authorList>
            <person name="Barrera C."/>
            <person name="Millon L."/>
            <person name="Rognon B."/>
            <person name="Zaugg C."/>
            <person name="Monod M."/>
        </authorList>
    </citation>
    <scope>NUCLEOTIDE SEQUENCE [LARGE SCALE GENOMIC DNA]</scope>
    <source>
        <strain evidence="2 3">DSM 43113</strain>
    </source>
</reference>
<feature type="region of interest" description="Disordered" evidence="1">
    <location>
        <begin position="1"/>
        <end position="63"/>
    </location>
</feature>
<evidence type="ECO:0000256" key="1">
    <source>
        <dbReference type="SAM" id="MobiDB-lite"/>
    </source>
</evidence>
<dbReference type="Proteomes" id="UP000031419">
    <property type="component" value="Unassembled WGS sequence"/>
</dbReference>
<feature type="compositionally biased region" description="Basic and acidic residues" evidence="1">
    <location>
        <begin position="52"/>
        <end position="63"/>
    </location>
</feature>
<comment type="caution">
    <text evidence="2">The sequence shown here is derived from an EMBL/GenBank/DDBJ whole genome shotgun (WGS) entry which is preliminary data.</text>
</comment>
<keyword evidence="3" id="KW-1185">Reference proteome</keyword>
<evidence type="ECO:0000313" key="3">
    <source>
        <dbReference type="Proteomes" id="UP000031419"/>
    </source>
</evidence>
<name>A0A073AXM0_9PSEU</name>
<accession>A0A073AXM0</accession>
<gene>
    <name evidence="2" type="ORF">GU90_11575</name>
</gene>
<proteinExistence type="predicted"/>
<organism evidence="2 3">
    <name type="scientific">Saccharopolyspora rectivirgula</name>
    <dbReference type="NCBI Taxonomy" id="28042"/>
    <lineage>
        <taxon>Bacteria</taxon>
        <taxon>Bacillati</taxon>
        <taxon>Actinomycetota</taxon>
        <taxon>Actinomycetes</taxon>
        <taxon>Pseudonocardiales</taxon>
        <taxon>Pseudonocardiaceae</taxon>
        <taxon>Saccharopolyspora</taxon>
    </lineage>
</organism>
<sequence length="63" mass="7105">MTNPEGTVAQNDFSEQREIHEPLVSHGVRISRRPSGVRISARLGARSRRPRSRTEHEGVRISS</sequence>
<dbReference type="RefSeq" id="WP_029719944.1">
    <property type="nucleotide sequence ID" value="NZ_JAJUIW010000030.1"/>
</dbReference>
<dbReference type="AlphaFoldDB" id="A0A073AXM0"/>
<protein>
    <submittedName>
        <fullName evidence="2">Uncharacterized protein</fullName>
    </submittedName>
</protein>
<evidence type="ECO:0000313" key="2">
    <source>
        <dbReference type="EMBL" id="KEI44110.1"/>
    </source>
</evidence>
<feature type="compositionally biased region" description="Polar residues" evidence="1">
    <location>
        <begin position="1"/>
        <end position="13"/>
    </location>
</feature>
<feature type="compositionally biased region" description="Basic and acidic residues" evidence="1">
    <location>
        <begin position="14"/>
        <end position="23"/>
    </location>
</feature>
<dbReference type="EMBL" id="JNVU01000029">
    <property type="protein sequence ID" value="KEI44110.1"/>
    <property type="molecule type" value="Genomic_DNA"/>
</dbReference>